<keyword evidence="3" id="KW-1185">Reference proteome</keyword>
<dbReference type="EMBL" id="WTYM01000030">
    <property type="protein sequence ID" value="MXO58647.1"/>
    <property type="molecule type" value="Genomic_DNA"/>
</dbReference>
<evidence type="ECO:0000313" key="3">
    <source>
        <dbReference type="Proteomes" id="UP000433652"/>
    </source>
</evidence>
<gene>
    <name evidence="2" type="ORF">GRI89_03710</name>
</gene>
<feature type="compositionally biased region" description="Basic and acidic residues" evidence="1">
    <location>
        <begin position="86"/>
        <end position="97"/>
    </location>
</feature>
<organism evidence="2 3">
    <name type="scientific">Croceibacterium salegens</name>
    <dbReference type="NCBI Taxonomy" id="1737568"/>
    <lineage>
        <taxon>Bacteria</taxon>
        <taxon>Pseudomonadati</taxon>
        <taxon>Pseudomonadota</taxon>
        <taxon>Alphaproteobacteria</taxon>
        <taxon>Sphingomonadales</taxon>
        <taxon>Erythrobacteraceae</taxon>
        <taxon>Croceibacterium</taxon>
    </lineage>
</organism>
<dbReference type="AlphaFoldDB" id="A0A6I4SU87"/>
<comment type="caution">
    <text evidence="2">The sequence shown here is derived from an EMBL/GenBank/DDBJ whole genome shotgun (WGS) entry which is preliminary data.</text>
</comment>
<dbReference type="RefSeq" id="WP_159792331.1">
    <property type="nucleotide sequence ID" value="NZ_WTYM01000030.1"/>
</dbReference>
<accession>A0A6I4SU87</accession>
<protein>
    <recommendedName>
        <fullName evidence="4">DUF2946 domain-containing protein</fullName>
    </recommendedName>
</protein>
<evidence type="ECO:0000256" key="1">
    <source>
        <dbReference type="SAM" id="MobiDB-lite"/>
    </source>
</evidence>
<dbReference type="Proteomes" id="UP000433652">
    <property type="component" value="Unassembled WGS sequence"/>
</dbReference>
<proteinExistence type="predicted"/>
<feature type="region of interest" description="Disordered" evidence="1">
    <location>
        <begin position="69"/>
        <end position="98"/>
    </location>
</feature>
<sequence length="155" mass="16550">MRDSLTTRARRGLAMALLLAALLVRAAIPQGYMVESTETGALAITICHSDIAWQVPVEVEAMHHDQMQMAHGQMDHGQMDQAQMGHESKGHDQKGHGEPQPCAFAVAVNATPPADFPSLPLPRAVAEAFVRSEAPFALATAARQLPPARAPPAFA</sequence>
<name>A0A6I4SU87_9SPHN</name>
<evidence type="ECO:0008006" key="4">
    <source>
        <dbReference type="Google" id="ProtNLM"/>
    </source>
</evidence>
<evidence type="ECO:0000313" key="2">
    <source>
        <dbReference type="EMBL" id="MXO58647.1"/>
    </source>
</evidence>
<reference evidence="2 3" key="1">
    <citation type="submission" date="2019-12" db="EMBL/GenBank/DDBJ databases">
        <title>Genomic-based taxomic classification of the family Erythrobacteraceae.</title>
        <authorList>
            <person name="Xu L."/>
        </authorList>
    </citation>
    <scope>NUCLEOTIDE SEQUENCE [LARGE SCALE GENOMIC DNA]</scope>
    <source>
        <strain evidence="2 3">MCCC 1K01500</strain>
    </source>
</reference>